<evidence type="ECO:0000256" key="2">
    <source>
        <dbReference type="ARBA" id="ARBA00022801"/>
    </source>
</evidence>
<dbReference type="Gene3D" id="3.40.50.850">
    <property type="entry name" value="Isochorismatase-like"/>
    <property type="match status" value="1"/>
</dbReference>
<evidence type="ECO:0000256" key="1">
    <source>
        <dbReference type="ARBA" id="ARBA00006336"/>
    </source>
</evidence>
<dbReference type="InterPro" id="IPR036380">
    <property type="entry name" value="Isochorismatase-like_sf"/>
</dbReference>
<organism evidence="4 5">
    <name type="scientific">Compostibacillus humi</name>
    <dbReference type="NCBI Taxonomy" id="1245525"/>
    <lineage>
        <taxon>Bacteria</taxon>
        <taxon>Bacillati</taxon>
        <taxon>Bacillota</taxon>
        <taxon>Bacilli</taxon>
        <taxon>Bacillales</taxon>
        <taxon>Bacillaceae</taxon>
        <taxon>Compostibacillus</taxon>
    </lineage>
</organism>
<protein>
    <submittedName>
        <fullName evidence="4">Putative isochorismatase family protein YrdC</fullName>
    </submittedName>
</protein>
<comment type="similarity">
    <text evidence="1">Belongs to the isochorismatase family.</text>
</comment>
<keyword evidence="2" id="KW-0378">Hydrolase</keyword>
<evidence type="ECO:0000313" key="5">
    <source>
        <dbReference type="Proteomes" id="UP000602050"/>
    </source>
</evidence>
<dbReference type="AlphaFoldDB" id="A0A8J2TMX5"/>
<dbReference type="Proteomes" id="UP000602050">
    <property type="component" value="Unassembled WGS sequence"/>
</dbReference>
<feature type="domain" description="Isochorismatase-like" evidence="3">
    <location>
        <begin position="6"/>
        <end position="177"/>
    </location>
</feature>
<dbReference type="GO" id="GO:0016787">
    <property type="term" value="F:hydrolase activity"/>
    <property type="evidence" value="ECO:0007669"/>
    <property type="project" value="UniProtKB-KW"/>
</dbReference>
<accession>A0A8J2TMX5</accession>
<dbReference type="SUPFAM" id="SSF52499">
    <property type="entry name" value="Isochorismatase-like hydrolases"/>
    <property type="match status" value="1"/>
</dbReference>
<dbReference type="Pfam" id="PF00857">
    <property type="entry name" value="Isochorismatase"/>
    <property type="match status" value="1"/>
</dbReference>
<comment type="caution">
    <text evidence="4">The sequence shown here is derived from an EMBL/GenBank/DDBJ whole genome shotgun (WGS) entry which is preliminary data.</text>
</comment>
<dbReference type="EMBL" id="BMEV01000041">
    <property type="protein sequence ID" value="GFZ80290.1"/>
    <property type="molecule type" value="Genomic_DNA"/>
</dbReference>
<reference evidence="4" key="2">
    <citation type="submission" date="2020-09" db="EMBL/GenBank/DDBJ databases">
        <authorList>
            <person name="Sun Q."/>
            <person name="Zhou Y."/>
        </authorList>
    </citation>
    <scope>NUCLEOTIDE SEQUENCE</scope>
    <source>
        <strain evidence="4">CGMCC 1.12360</strain>
    </source>
</reference>
<evidence type="ECO:0000259" key="3">
    <source>
        <dbReference type="Pfam" id="PF00857"/>
    </source>
</evidence>
<name>A0A8J2TMX5_9BACI</name>
<dbReference type="CDD" id="cd01014">
    <property type="entry name" value="nicotinamidase_related"/>
    <property type="match status" value="1"/>
</dbReference>
<sequence length="192" mass="21748">MVQNPALIIVDVQKAFDDKKWGKRNNLQAEENIKRILKIWREKEWPVIHIQHTSDSPSSLFYPLNKGFEIKEIVKPIRGEVVINKKVNSSFIGTNLEEHLKDNNITTVAITVLTTPHCVSTTARMSGNLGFKAYLVSDATAAFGLKDQNGKYYDPEIIHHVSLATLHDEFATVLTSDELINRINETDHSILK</sequence>
<dbReference type="PANTHER" id="PTHR43540:SF1">
    <property type="entry name" value="ISOCHORISMATASE HYDROLASE"/>
    <property type="match status" value="1"/>
</dbReference>
<keyword evidence="5" id="KW-1185">Reference proteome</keyword>
<reference evidence="4" key="1">
    <citation type="journal article" date="2014" name="Int. J. Syst. Evol. Microbiol.">
        <title>Complete genome sequence of Corynebacterium casei LMG S-19264T (=DSM 44701T), isolated from a smear-ripened cheese.</title>
        <authorList>
            <consortium name="US DOE Joint Genome Institute (JGI-PGF)"/>
            <person name="Walter F."/>
            <person name="Albersmeier A."/>
            <person name="Kalinowski J."/>
            <person name="Ruckert C."/>
        </authorList>
    </citation>
    <scope>NUCLEOTIDE SEQUENCE</scope>
    <source>
        <strain evidence="4">CGMCC 1.12360</strain>
    </source>
</reference>
<dbReference type="PANTHER" id="PTHR43540">
    <property type="entry name" value="PEROXYUREIDOACRYLATE/UREIDOACRYLATE AMIDOHYDROLASE-RELATED"/>
    <property type="match status" value="1"/>
</dbReference>
<evidence type="ECO:0000313" key="4">
    <source>
        <dbReference type="EMBL" id="GFZ80290.1"/>
    </source>
</evidence>
<gene>
    <name evidence="4" type="primary">yrdC</name>
    <name evidence="4" type="ORF">GCM10010978_21710</name>
</gene>
<dbReference type="InterPro" id="IPR050272">
    <property type="entry name" value="Isochorismatase-like_hydrls"/>
</dbReference>
<dbReference type="RefSeq" id="WP_188392433.1">
    <property type="nucleotide sequence ID" value="NZ_BMEV01000041.1"/>
</dbReference>
<dbReference type="InterPro" id="IPR000868">
    <property type="entry name" value="Isochorismatase-like_dom"/>
</dbReference>
<proteinExistence type="inferred from homology"/>